<dbReference type="EMBL" id="LFVZ01000007">
    <property type="protein sequence ID" value="KTW28512.1"/>
    <property type="molecule type" value="Genomic_DNA"/>
</dbReference>
<keyword evidence="3" id="KW-1185">Reference proteome</keyword>
<evidence type="ECO:0000256" key="1">
    <source>
        <dbReference type="SAM" id="Coils"/>
    </source>
</evidence>
<reference evidence="3" key="1">
    <citation type="journal article" date="2016" name="Nat. Commun.">
        <title>Genome analysis of three Pneumocystis species reveals adaptation mechanisms to life exclusively in mammalian hosts.</title>
        <authorList>
            <person name="Ma L."/>
            <person name="Chen Z."/>
            <person name="Huang D.W."/>
            <person name="Kutty G."/>
            <person name="Ishihara M."/>
            <person name="Wang H."/>
            <person name="Abouelleil A."/>
            <person name="Bishop L."/>
            <person name="Davey E."/>
            <person name="Deng R."/>
            <person name="Deng X."/>
            <person name="Fan L."/>
            <person name="Fantoni G."/>
            <person name="Fitzgerald M."/>
            <person name="Gogineni E."/>
            <person name="Goldberg J.M."/>
            <person name="Handley G."/>
            <person name="Hu X."/>
            <person name="Huber C."/>
            <person name="Jiao X."/>
            <person name="Jones K."/>
            <person name="Levin J.Z."/>
            <person name="Liu Y."/>
            <person name="Macdonald P."/>
            <person name="Melnikov A."/>
            <person name="Raley C."/>
            <person name="Sassi M."/>
            <person name="Sherman B.T."/>
            <person name="Song X."/>
            <person name="Sykes S."/>
            <person name="Tran B."/>
            <person name="Walsh L."/>
            <person name="Xia Y."/>
            <person name="Yang J."/>
            <person name="Young S."/>
            <person name="Zeng Q."/>
            <person name="Zheng X."/>
            <person name="Stephens R."/>
            <person name="Nusbaum C."/>
            <person name="Birren B.W."/>
            <person name="Azadi P."/>
            <person name="Lempicki R.A."/>
            <person name="Cuomo C.A."/>
            <person name="Kovacs J.A."/>
        </authorList>
    </citation>
    <scope>NUCLEOTIDE SEQUENCE [LARGE SCALE GENOMIC DNA]</scope>
    <source>
        <strain evidence="3">B80</strain>
    </source>
</reference>
<sequence>MESKEQGEQHNTRDLHDYYKSRIKLTEKTRYEDIYIRLEEMQEGLSKMHLLEGSLQEAIEEIEAINEKNIELVDILREVIGENIVLRSKVQMYQKKYGYNVSNYSKILNNQPKHQQYYETMISLLENRIKAQKRLPCDYKRMNELIEKCKKLEQVVFEGIQEILRERKTRENYEIQVKEAKARIELQEKELKKKIEEVNYTSKIKLDQNASQMFMLQQQNEELKHKLIESQNKIDNIKKHSYDTIQEFEKQIKQLKKRRITKISPELLLEIASLYIKIKSIERIALKFAPLEGPHVNELFSDIELVKKRAQHIENLLFDKKKKCKY</sequence>
<gene>
    <name evidence="2" type="ORF">T552_01771</name>
</gene>
<dbReference type="GeneID" id="28936541"/>
<comment type="caution">
    <text evidence="2">The sequence shown here is derived from an EMBL/GenBank/DDBJ whole genome shotgun (WGS) entry which is preliminary data.</text>
</comment>
<protein>
    <submittedName>
        <fullName evidence="2">Uncharacterized protein</fullName>
    </submittedName>
</protein>
<evidence type="ECO:0000313" key="2">
    <source>
        <dbReference type="EMBL" id="KTW28512.1"/>
    </source>
</evidence>
<dbReference type="VEuPathDB" id="FungiDB:T552_01771"/>
<dbReference type="OrthoDB" id="5345862at2759"/>
<feature type="coiled-coil region" evidence="1">
    <location>
        <begin position="48"/>
        <end position="75"/>
    </location>
</feature>
<proteinExistence type="predicted"/>
<evidence type="ECO:0000313" key="3">
    <source>
        <dbReference type="Proteomes" id="UP000054454"/>
    </source>
</evidence>
<accession>A0A0W4ZJG9</accession>
<keyword evidence="1" id="KW-0175">Coiled coil</keyword>
<organism evidence="2 3">
    <name type="scientific">Pneumocystis carinii (strain B80)</name>
    <name type="common">Rat pneumocystis pneumonia agent</name>
    <name type="synonym">Pneumocystis carinii f. sp. carinii</name>
    <dbReference type="NCBI Taxonomy" id="1408658"/>
    <lineage>
        <taxon>Eukaryota</taxon>
        <taxon>Fungi</taxon>
        <taxon>Dikarya</taxon>
        <taxon>Ascomycota</taxon>
        <taxon>Taphrinomycotina</taxon>
        <taxon>Pneumocystomycetes</taxon>
        <taxon>Pneumocystaceae</taxon>
        <taxon>Pneumocystis</taxon>
    </lineage>
</organism>
<dbReference type="Proteomes" id="UP000054454">
    <property type="component" value="Unassembled WGS sequence"/>
</dbReference>
<name>A0A0W4ZJG9_PNEC8</name>
<dbReference type="AlphaFoldDB" id="A0A0W4ZJG9"/>
<dbReference type="RefSeq" id="XP_018226055.1">
    <property type="nucleotide sequence ID" value="XM_018370338.1"/>
</dbReference>
<feature type="coiled-coil region" evidence="1">
    <location>
        <begin position="163"/>
        <end position="258"/>
    </location>
</feature>